<reference evidence="5" key="1">
    <citation type="journal article" date="2019" name="Int. J. Syst. Evol. Microbiol.">
        <title>The Global Catalogue of Microorganisms (GCM) 10K type strain sequencing project: providing services to taxonomists for standard genome sequencing and annotation.</title>
        <authorList>
            <consortium name="The Broad Institute Genomics Platform"/>
            <consortium name="The Broad Institute Genome Sequencing Center for Infectious Disease"/>
            <person name="Wu L."/>
            <person name="Ma J."/>
        </authorList>
    </citation>
    <scope>NUCLEOTIDE SEQUENCE [LARGE SCALE GENOMIC DNA]</scope>
    <source>
        <strain evidence="5">NBRC 105830</strain>
    </source>
</reference>
<keyword evidence="3" id="KW-0056">Arginine metabolism</keyword>
<name>A0ABQ6HUB3_9MICO</name>
<dbReference type="Gene3D" id="3.75.10.10">
    <property type="entry name" value="L-arginine/glycine Amidinotransferase, Chain A"/>
    <property type="match status" value="1"/>
</dbReference>
<dbReference type="PANTHER" id="PTHR47271">
    <property type="entry name" value="ARGININE DEIMINASE"/>
    <property type="match status" value="1"/>
</dbReference>
<organism evidence="4 5">
    <name type="scientific">Arsenicicoccus piscis</name>
    <dbReference type="NCBI Taxonomy" id="673954"/>
    <lineage>
        <taxon>Bacteria</taxon>
        <taxon>Bacillati</taxon>
        <taxon>Actinomycetota</taxon>
        <taxon>Actinomycetes</taxon>
        <taxon>Micrococcales</taxon>
        <taxon>Intrasporangiaceae</taxon>
        <taxon>Arsenicicoccus</taxon>
    </lineage>
</organism>
<dbReference type="NCBIfam" id="NF002381">
    <property type="entry name" value="PRK01388.1"/>
    <property type="match status" value="1"/>
</dbReference>
<dbReference type="InterPro" id="IPR003876">
    <property type="entry name" value="Arg_deiminase"/>
</dbReference>
<comment type="pathway">
    <text evidence="3">Amino-acid degradation; L-arginine degradation via ADI pathway; carbamoyl phosphate from L-arginine: step 1/2.</text>
</comment>
<dbReference type="Proteomes" id="UP001157109">
    <property type="component" value="Unassembled WGS sequence"/>
</dbReference>
<accession>A0ABQ6HUB3</accession>
<feature type="active site" description="Amidino-cysteine intermediate" evidence="3">
    <location>
        <position position="405"/>
    </location>
</feature>
<dbReference type="SUPFAM" id="SSF55909">
    <property type="entry name" value="Pentein"/>
    <property type="match status" value="1"/>
</dbReference>
<evidence type="ECO:0000256" key="1">
    <source>
        <dbReference type="ARBA" id="ARBA00010206"/>
    </source>
</evidence>
<comment type="subcellular location">
    <subcellularLocation>
        <location evidence="3">Cytoplasm</location>
    </subcellularLocation>
</comment>
<keyword evidence="3" id="KW-0963">Cytoplasm</keyword>
<evidence type="ECO:0000256" key="3">
    <source>
        <dbReference type="HAMAP-Rule" id="MF_00242"/>
    </source>
</evidence>
<comment type="similarity">
    <text evidence="1 3">Belongs to the arginine deiminase family.</text>
</comment>
<dbReference type="RefSeq" id="WP_284285228.1">
    <property type="nucleotide sequence ID" value="NZ_BSUJ01000005.1"/>
</dbReference>
<dbReference type="Gene3D" id="1.10.3930.10">
    <property type="entry name" value="Arginine deiminase"/>
    <property type="match status" value="1"/>
</dbReference>
<evidence type="ECO:0000256" key="2">
    <source>
        <dbReference type="ARBA" id="ARBA00022801"/>
    </source>
</evidence>
<comment type="caution">
    <text evidence="4">The sequence shown here is derived from an EMBL/GenBank/DDBJ whole genome shotgun (WGS) entry which is preliminary data.</text>
</comment>
<dbReference type="PANTHER" id="PTHR47271:SF2">
    <property type="entry name" value="ARGININE DEIMINASE"/>
    <property type="match status" value="1"/>
</dbReference>
<gene>
    <name evidence="4" type="primary">arcA_2</name>
    <name evidence="3" type="synonym">arcA</name>
    <name evidence="4" type="ORF">GCM10025862_41440</name>
</gene>
<dbReference type="HAMAP" id="MF_00242">
    <property type="entry name" value="Arg_deiminase"/>
    <property type="match status" value="1"/>
</dbReference>
<dbReference type="PRINTS" id="PR01466">
    <property type="entry name" value="ARGDEIMINASE"/>
</dbReference>
<evidence type="ECO:0000313" key="4">
    <source>
        <dbReference type="EMBL" id="GMA22121.1"/>
    </source>
</evidence>
<keyword evidence="2 3" id="KW-0378">Hydrolase</keyword>
<proteinExistence type="inferred from homology"/>
<dbReference type="EC" id="3.5.3.6" evidence="3"/>
<keyword evidence="5" id="KW-1185">Reference proteome</keyword>
<protein>
    <recommendedName>
        <fullName evidence="3">Arginine deiminase</fullName>
        <shortName evidence="3">ADI</shortName>
        <ecNumber evidence="3">3.5.3.6</ecNumber>
    </recommendedName>
    <alternativeName>
        <fullName evidence="3">Arginine dihydrolase</fullName>
        <shortName evidence="3">AD</shortName>
    </alternativeName>
</protein>
<sequence length="416" mass="45426">MTATARVHVGSEVGALRRVVLHRPDQEISRLTPNNKEGLLFDDLPWIEEAQREHDGFADVLRGEGVEVLYLRDLLTETLEVPAARDFLLDSLLDDKIFGPQAIEPMMALLSTLDEQALSGVLIGGLTKDEMLGLLPKDPGSLVLHAMGAREFVLPPLPNHLFTRDTSCWVYDGVSVNAMMMTARKRESLHYDAIYQWHPVLGAQATGARRFDEGRGAVAGLSTMEGGDVHILGGGAVLVGLSERTTPQAVEHLAQQLFTTGSADTVVALALPKAREFMHLDTVMSMVDQETFTKFAGLGMLPSWTLRPRDDGSVHVEDHAPEHMHRAIGAALGIKEIRTLTADQDLAAAEREQWDDGCNVLAVRPGVVVAYERNVVSNEHLRANGVEVLTIKGSELGRGRGGPRCMSCPIEREDLT</sequence>
<dbReference type="Pfam" id="PF02274">
    <property type="entry name" value="ADI"/>
    <property type="match status" value="1"/>
</dbReference>
<dbReference type="EMBL" id="BSUJ01000005">
    <property type="protein sequence ID" value="GMA22121.1"/>
    <property type="molecule type" value="Genomic_DNA"/>
</dbReference>
<comment type="catalytic activity">
    <reaction evidence="3">
        <text>L-arginine + H2O = L-citrulline + NH4(+)</text>
        <dbReference type="Rhea" id="RHEA:19597"/>
        <dbReference type="ChEBI" id="CHEBI:15377"/>
        <dbReference type="ChEBI" id="CHEBI:28938"/>
        <dbReference type="ChEBI" id="CHEBI:32682"/>
        <dbReference type="ChEBI" id="CHEBI:57743"/>
        <dbReference type="EC" id="3.5.3.6"/>
    </reaction>
</comment>
<evidence type="ECO:0000313" key="5">
    <source>
        <dbReference type="Proteomes" id="UP001157109"/>
    </source>
</evidence>
<dbReference type="PIRSF" id="PIRSF006356">
    <property type="entry name" value="Arg_deiminase"/>
    <property type="match status" value="1"/>
</dbReference>